<dbReference type="Proteomes" id="UP000451860">
    <property type="component" value="Unassembled WGS sequence"/>
</dbReference>
<protein>
    <submittedName>
        <fullName evidence="3">Serine hydrolase</fullName>
    </submittedName>
</protein>
<evidence type="ECO:0000313" key="4">
    <source>
        <dbReference type="Proteomes" id="UP000451860"/>
    </source>
</evidence>
<feature type="compositionally biased region" description="Low complexity" evidence="1">
    <location>
        <begin position="347"/>
        <end position="362"/>
    </location>
</feature>
<comment type="caution">
    <text evidence="3">The sequence shown here is derived from an EMBL/GenBank/DDBJ whole genome shotgun (WGS) entry which is preliminary data.</text>
</comment>
<dbReference type="Pfam" id="PF00144">
    <property type="entry name" value="Beta-lactamase"/>
    <property type="match status" value="1"/>
</dbReference>
<dbReference type="PANTHER" id="PTHR43283">
    <property type="entry name" value="BETA-LACTAMASE-RELATED"/>
    <property type="match status" value="1"/>
</dbReference>
<dbReference type="PANTHER" id="PTHR43283:SF18">
    <property type="match status" value="1"/>
</dbReference>
<evidence type="ECO:0000313" key="3">
    <source>
        <dbReference type="EMBL" id="KAE8766167.1"/>
    </source>
</evidence>
<dbReference type="EMBL" id="WHJE01000001">
    <property type="protein sequence ID" value="KAE8766167.1"/>
    <property type="molecule type" value="Genomic_DNA"/>
</dbReference>
<sequence>MGWGVPVGRPVPPPAAYYRHGLRVAVEPGTRFGYSNHGFTALGQVVEDVTGVPLATYLRAHVFAPLGMDATGLARPASGRATGYRLRAHGPAAVRDLEVVTAAGGGAWSTARDLARFAEALLGGGTNEHGSVLRPATLATMFAPQYQPDPRVPGIGLAFLRGEVGGHRTVGHDGIWLGFLADLRIAPDDGVGVLALASTGNFEPRGAPASAVEALLRLLLDAPEQDDDAVPERPWTWPELCGRYGFGPGVLVDPQPRLLLGAGLEVAVRHGHLVLRGQMPVPAVRRGLRLHPDREDPDVFRVDLSSLGLGPTRVVFGRDPGGAVAALHLTPLPMSFVRRPDRHQRARAAGQPPAAARPAPVASLPWPTQSGT</sequence>
<feature type="region of interest" description="Disordered" evidence="1">
    <location>
        <begin position="341"/>
        <end position="372"/>
    </location>
</feature>
<dbReference type="RefSeq" id="WP_152199528.1">
    <property type="nucleotide sequence ID" value="NZ_VUKF01000001.1"/>
</dbReference>
<gene>
    <name evidence="3" type="ORF">GB883_00600</name>
</gene>
<dbReference type="InterPro" id="IPR012338">
    <property type="entry name" value="Beta-lactam/transpept-like"/>
</dbReference>
<feature type="domain" description="Beta-lactamase-related" evidence="2">
    <location>
        <begin position="24"/>
        <end position="210"/>
    </location>
</feature>
<keyword evidence="4" id="KW-1185">Reference proteome</keyword>
<evidence type="ECO:0000259" key="2">
    <source>
        <dbReference type="Pfam" id="PF00144"/>
    </source>
</evidence>
<dbReference type="AlphaFoldDB" id="A0A7J5UV62"/>
<dbReference type="InterPro" id="IPR001466">
    <property type="entry name" value="Beta-lactam-related"/>
</dbReference>
<proteinExistence type="predicted"/>
<dbReference type="OrthoDB" id="3863176at2"/>
<evidence type="ECO:0000256" key="1">
    <source>
        <dbReference type="SAM" id="MobiDB-lite"/>
    </source>
</evidence>
<organism evidence="3 4">
    <name type="scientific">Georgenia thermotolerans</name>
    <dbReference type="NCBI Taxonomy" id="527326"/>
    <lineage>
        <taxon>Bacteria</taxon>
        <taxon>Bacillati</taxon>
        <taxon>Actinomycetota</taxon>
        <taxon>Actinomycetes</taxon>
        <taxon>Micrococcales</taxon>
        <taxon>Bogoriellaceae</taxon>
        <taxon>Georgenia</taxon>
    </lineage>
</organism>
<reference evidence="3 4" key="1">
    <citation type="submission" date="2019-10" db="EMBL/GenBank/DDBJ databases">
        <title>Georgenia wutianyii sp. nov. and Georgenia yuyongxinii sp. nov. isolated from plateau pika (Ochotona curzoniae) in the Qinghai-Tibet plateau of China.</title>
        <authorList>
            <person name="Tian Z."/>
        </authorList>
    </citation>
    <scope>NUCLEOTIDE SEQUENCE [LARGE SCALE GENOMIC DNA]</scope>
    <source>
        <strain evidence="3 4">DSM 21501</strain>
    </source>
</reference>
<dbReference type="InterPro" id="IPR050789">
    <property type="entry name" value="Diverse_Enzym_Activities"/>
</dbReference>
<dbReference type="SUPFAM" id="SSF56601">
    <property type="entry name" value="beta-lactamase/transpeptidase-like"/>
    <property type="match status" value="1"/>
</dbReference>
<name>A0A7J5UV62_9MICO</name>
<dbReference type="Gene3D" id="3.40.710.10">
    <property type="entry name" value="DD-peptidase/beta-lactamase superfamily"/>
    <property type="match status" value="1"/>
</dbReference>
<dbReference type="GO" id="GO:0016787">
    <property type="term" value="F:hydrolase activity"/>
    <property type="evidence" value="ECO:0007669"/>
    <property type="project" value="UniProtKB-KW"/>
</dbReference>
<keyword evidence="3" id="KW-0378">Hydrolase</keyword>
<accession>A0A7J5UV62</accession>